<dbReference type="STRING" id="3469.A0A4Y7IV76"/>
<dbReference type="EMBL" id="CM010716">
    <property type="protein sequence ID" value="RZC52764.1"/>
    <property type="molecule type" value="Genomic_DNA"/>
</dbReference>
<keyword evidence="5" id="KW-1185">Reference proteome</keyword>
<evidence type="ECO:0000259" key="3">
    <source>
        <dbReference type="Pfam" id="PF01425"/>
    </source>
</evidence>
<feature type="region of interest" description="Disordered" evidence="1">
    <location>
        <begin position="515"/>
        <end position="535"/>
    </location>
</feature>
<keyword evidence="2" id="KW-0732">Signal</keyword>
<feature type="chain" id="PRO_5021468913" description="Amidase domain-containing protein" evidence="2">
    <location>
        <begin position="30"/>
        <end position="535"/>
    </location>
</feature>
<dbReference type="PANTHER" id="PTHR42678">
    <property type="entry name" value="AMIDASE"/>
    <property type="match status" value="1"/>
</dbReference>
<gene>
    <name evidence="4" type="ORF">C5167_021200</name>
</gene>
<organism evidence="4 5">
    <name type="scientific">Papaver somniferum</name>
    <name type="common">Opium poppy</name>
    <dbReference type="NCBI Taxonomy" id="3469"/>
    <lineage>
        <taxon>Eukaryota</taxon>
        <taxon>Viridiplantae</taxon>
        <taxon>Streptophyta</taxon>
        <taxon>Embryophyta</taxon>
        <taxon>Tracheophyta</taxon>
        <taxon>Spermatophyta</taxon>
        <taxon>Magnoliopsida</taxon>
        <taxon>Ranunculales</taxon>
        <taxon>Papaveraceae</taxon>
        <taxon>Papaveroideae</taxon>
        <taxon>Papaver</taxon>
    </lineage>
</organism>
<reference evidence="4 5" key="1">
    <citation type="journal article" date="2018" name="Science">
        <title>The opium poppy genome and morphinan production.</title>
        <authorList>
            <person name="Guo L."/>
            <person name="Winzer T."/>
            <person name="Yang X."/>
            <person name="Li Y."/>
            <person name="Ning Z."/>
            <person name="He Z."/>
            <person name="Teodor R."/>
            <person name="Lu Y."/>
            <person name="Bowser T.A."/>
            <person name="Graham I.A."/>
            <person name="Ye K."/>
        </authorList>
    </citation>
    <scope>NUCLEOTIDE SEQUENCE [LARGE SCALE GENOMIC DNA]</scope>
    <source>
        <strain evidence="5">cv. HN1</strain>
        <tissue evidence="4">Leaves</tissue>
    </source>
</reference>
<dbReference type="Gene3D" id="3.90.1300.10">
    <property type="entry name" value="Amidase signature (AS) domain"/>
    <property type="match status" value="1"/>
</dbReference>
<dbReference type="PANTHER" id="PTHR42678:SF25">
    <property type="entry name" value="AMIDASE C869.01"/>
    <property type="match status" value="1"/>
</dbReference>
<name>A0A4Y7IV76_PAPSO</name>
<proteinExistence type="predicted"/>
<dbReference type="Gramene" id="RZC52764">
    <property type="protein sequence ID" value="RZC52764"/>
    <property type="gene ID" value="C5167_021200"/>
</dbReference>
<dbReference type="InterPro" id="IPR036928">
    <property type="entry name" value="AS_sf"/>
</dbReference>
<dbReference type="Pfam" id="PF01425">
    <property type="entry name" value="Amidase"/>
    <property type="match status" value="1"/>
</dbReference>
<sequence length="535" mass="58065">MESHHRNFSIDLLLILLLSLFFSSTTSTAATTSFSIREASIRDIQQAFMEKNLTSRQLVEFYLQEIETLNPVLRAVIELNPDALDLADKADSERIIAKGRELHGIPILLKDTIATKDKLNTTAGSYALLGSVVPRDAGVVEKLRKSGALILGKTSLSEWAYMRSFHNPKGWSARGGQGKNPYVLSGTPCGSSSGSAISVAANLVTVSLGAETHGSILCPSSHNSVVGIKPTVGLTSRAGVIPVAPRQDTIGPICRTVSDAVYVLDAIVGFDQLDAEATKAAEKYIPDGGYKQFLKKDGLAGKRIGIVRHPFFSFPQGSNISQVFEGHFDTMRRVGAVLVDNLEIEHIDIITNPGHSGELTVMKAEFKESLNIYLKELITSPVRSLANIIAFNKNHRDLEKVDKFPQDMLVAAENTHGVDGEKEKAIVEHLERLSRDGFEKLMMENKLDTIVTPGSDFAAVLAIGGYPGISVPAAYDEDNDGMPVGFCFGGLRGTEPKLIEIAYAFEQATLIRRPPSLKSTSEDDNRSITQLLASQ</sequence>
<evidence type="ECO:0000313" key="4">
    <source>
        <dbReference type="EMBL" id="RZC52764.1"/>
    </source>
</evidence>
<evidence type="ECO:0000256" key="1">
    <source>
        <dbReference type="SAM" id="MobiDB-lite"/>
    </source>
</evidence>
<dbReference type="SUPFAM" id="SSF75304">
    <property type="entry name" value="Amidase signature (AS) enzymes"/>
    <property type="match status" value="1"/>
</dbReference>
<evidence type="ECO:0000313" key="5">
    <source>
        <dbReference type="Proteomes" id="UP000316621"/>
    </source>
</evidence>
<dbReference type="AlphaFoldDB" id="A0A4Y7IV76"/>
<evidence type="ECO:0000256" key="2">
    <source>
        <dbReference type="SAM" id="SignalP"/>
    </source>
</evidence>
<accession>A0A4Y7IV76</accession>
<dbReference type="Proteomes" id="UP000316621">
    <property type="component" value="Chromosome 2"/>
</dbReference>
<feature type="signal peptide" evidence="2">
    <location>
        <begin position="1"/>
        <end position="29"/>
    </location>
</feature>
<dbReference type="OMA" id="PIMTHAG"/>
<feature type="domain" description="Amidase" evidence="3">
    <location>
        <begin position="58"/>
        <end position="455"/>
    </location>
</feature>
<protein>
    <recommendedName>
        <fullName evidence="3">Amidase domain-containing protein</fullName>
    </recommendedName>
</protein>
<dbReference type="OrthoDB" id="566138at2759"/>
<dbReference type="InterPro" id="IPR023631">
    <property type="entry name" value="Amidase_dom"/>
</dbReference>